<proteinExistence type="predicted"/>
<keyword evidence="1" id="KW-1133">Transmembrane helix</keyword>
<keyword evidence="1" id="KW-0472">Membrane</keyword>
<keyword evidence="1" id="KW-0812">Transmembrane</keyword>
<protein>
    <submittedName>
        <fullName evidence="2">Uncharacterized protein</fullName>
    </submittedName>
</protein>
<feature type="transmembrane region" description="Helical" evidence="1">
    <location>
        <begin position="29"/>
        <end position="51"/>
    </location>
</feature>
<keyword evidence="3" id="KW-1185">Reference proteome</keyword>
<evidence type="ECO:0000256" key="1">
    <source>
        <dbReference type="SAM" id="Phobius"/>
    </source>
</evidence>
<organism evidence="2 3">
    <name type="scientific">Phytopseudomonas argentinensis</name>
    <dbReference type="NCBI Taxonomy" id="289370"/>
    <lineage>
        <taxon>Bacteria</taxon>
        <taxon>Pseudomonadati</taxon>
        <taxon>Pseudomonadota</taxon>
        <taxon>Gammaproteobacteria</taxon>
        <taxon>Pseudomonadales</taxon>
        <taxon>Pseudomonadaceae</taxon>
        <taxon>Phytopseudomonas</taxon>
    </lineage>
</organism>
<feature type="transmembrane region" description="Helical" evidence="1">
    <location>
        <begin position="6"/>
        <end position="22"/>
    </location>
</feature>
<evidence type="ECO:0000313" key="2">
    <source>
        <dbReference type="EMBL" id="SFI60819.1"/>
    </source>
</evidence>
<dbReference type="Proteomes" id="UP000183018">
    <property type="component" value="Unassembled WGS sequence"/>
</dbReference>
<sequence length="54" mass="6108">MDAFHIMIVLLISGFLLLGIGFNNREQEWGIWLTGLGGLSMFAPLFFKVFIEFG</sequence>
<dbReference type="EMBL" id="FORC01000002">
    <property type="protein sequence ID" value="SFI60819.1"/>
    <property type="molecule type" value="Genomic_DNA"/>
</dbReference>
<evidence type="ECO:0000313" key="3">
    <source>
        <dbReference type="Proteomes" id="UP000183018"/>
    </source>
</evidence>
<name>A0A1I3JKL2_9GAMM</name>
<dbReference type="AlphaFoldDB" id="A0A1I3JKL2"/>
<accession>A0A1I3JKL2</accession>
<dbReference type="RefSeq" id="WP_167364675.1">
    <property type="nucleotide sequence ID" value="NZ_FORC01000002.1"/>
</dbReference>
<reference evidence="3" key="1">
    <citation type="submission" date="2016-10" db="EMBL/GenBank/DDBJ databases">
        <authorList>
            <person name="Varghese N."/>
            <person name="Submissions S."/>
        </authorList>
    </citation>
    <scope>NUCLEOTIDE SEQUENCE [LARGE SCALE GENOMIC DNA]</scope>
    <source>
        <strain evidence="3">LMG 22563</strain>
    </source>
</reference>
<gene>
    <name evidence="2" type="ORF">SAMN05216602_1902</name>
</gene>